<evidence type="ECO:0008006" key="3">
    <source>
        <dbReference type="Google" id="ProtNLM"/>
    </source>
</evidence>
<evidence type="ECO:0000313" key="2">
    <source>
        <dbReference type="EMBL" id="SBW00891.1"/>
    </source>
</evidence>
<reference evidence="2" key="1">
    <citation type="submission" date="2016-04" db="EMBL/GenBank/DDBJ databases">
        <authorList>
            <person name="Evans L.H."/>
            <person name="Alamgir A."/>
            <person name="Owens N."/>
            <person name="Weber N.D."/>
            <person name="Virtaneva K."/>
            <person name="Barbian K."/>
            <person name="Babar A."/>
            <person name="Rosenke K."/>
        </authorList>
    </citation>
    <scope>NUCLEOTIDE SEQUENCE</scope>
    <source>
        <strain evidence="2">86-2</strain>
    </source>
</reference>
<protein>
    <recommendedName>
        <fullName evidence="3">DUF5040 domain-containing protein</fullName>
    </recommendedName>
</protein>
<dbReference type="InterPro" id="IPR036514">
    <property type="entry name" value="SGNH_hydro_sf"/>
</dbReference>
<dbReference type="RefSeq" id="WP_296949451.1">
    <property type="nucleotide sequence ID" value="NZ_LT599021.1"/>
</dbReference>
<feature type="signal peptide" evidence="1">
    <location>
        <begin position="1"/>
        <end position="18"/>
    </location>
</feature>
<name>A0A212JNC2_9BACT</name>
<dbReference type="AlphaFoldDB" id="A0A212JNC2"/>
<gene>
    <name evidence="2" type="ORF">KL86DYS2_11931</name>
</gene>
<evidence type="ECO:0000256" key="1">
    <source>
        <dbReference type="SAM" id="SignalP"/>
    </source>
</evidence>
<sequence length="254" mass="29001">MKKLLLFTILLGALNIYAQSPEKNKYTILLTGASFASSNNGWFELACKTLDATPINKAIGGEAIADAANKMAADTLYTKQQLEDIDAFVIMHVHDEDVASENGLKENYKDYKTPFDRSNYAAAYDYVIKHYITDCYNLKFDKNSKYYNTPSGKPAIIVLCTHWHDARIIYNSAIRKLADRWGFPVVEFDKYIGFSKNHLHPVTGKQYSILYAHNNEKVNGVEYGWHPYNGEDKYIQQRMAAIFTDLMKKVLPLK</sequence>
<feature type="chain" id="PRO_5013210902" description="DUF5040 domain-containing protein" evidence="1">
    <location>
        <begin position="19"/>
        <end position="254"/>
    </location>
</feature>
<dbReference type="EMBL" id="FLUL01000001">
    <property type="protein sequence ID" value="SBW00891.1"/>
    <property type="molecule type" value="Genomic_DNA"/>
</dbReference>
<dbReference type="InterPro" id="IPR032221">
    <property type="entry name" value="DUF5040"/>
</dbReference>
<dbReference type="GO" id="GO:0016788">
    <property type="term" value="F:hydrolase activity, acting on ester bonds"/>
    <property type="evidence" value="ECO:0007669"/>
    <property type="project" value="UniProtKB-ARBA"/>
</dbReference>
<proteinExistence type="predicted"/>
<dbReference type="SUPFAM" id="SSF52266">
    <property type="entry name" value="SGNH hydrolase"/>
    <property type="match status" value="1"/>
</dbReference>
<dbReference type="Gene3D" id="3.40.50.1110">
    <property type="entry name" value="SGNH hydrolase"/>
    <property type="match status" value="1"/>
</dbReference>
<accession>A0A212JNC2</accession>
<organism evidence="2">
    <name type="scientific">uncultured Dysgonomonas sp</name>
    <dbReference type="NCBI Taxonomy" id="206096"/>
    <lineage>
        <taxon>Bacteria</taxon>
        <taxon>Pseudomonadati</taxon>
        <taxon>Bacteroidota</taxon>
        <taxon>Bacteroidia</taxon>
        <taxon>Bacteroidales</taxon>
        <taxon>Dysgonomonadaceae</taxon>
        <taxon>Dysgonomonas</taxon>
        <taxon>environmental samples</taxon>
    </lineage>
</organism>
<dbReference type="Pfam" id="PF16443">
    <property type="entry name" value="DUF5040"/>
    <property type="match status" value="1"/>
</dbReference>
<keyword evidence="1" id="KW-0732">Signal</keyword>